<dbReference type="PROSITE" id="PS00028">
    <property type="entry name" value="ZINC_FINGER_C2H2_1"/>
    <property type="match status" value="6"/>
</dbReference>
<dbReference type="PANTHER" id="PTHR24379:SF127">
    <property type="entry name" value="BLOODY FINGERS-RELATED"/>
    <property type="match status" value="1"/>
</dbReference>
<evidence type="ECO:0000256" key="8">
    <source>
        <dbReference type="PROSITE-ProRule" id="PRU00042"/>
    </source>
</evidence>
<dbReference type="Pfam" id="PF00096">
    <property type="entry name" value="zf-C2H2"/>
    <property type="match status" value="3"/>
</dbReference>
<accession>A0ABD3X2G9</accession>
<keyword evidence="6" id="KW-0238">DNA-binding</keyword>
<organism evidence="11 12">
    <name type="scientific">Sinanodonta woodiana</name>
    <name type="common">Chinese pond mussel</name>
    <name type="synonym">Anodonta woodiana</name>
    <dbReference type="NCBI Taxonomy" id="1069815"/>
    <lineage>
        <taxon>Eukaryota</taxon>
        <taxon>Metazoa</taxon>
        <taxon>Spiralia</taxon>
        <taxon>Lophotrochozoa</taxon>
        <taxon>Mollusca</taxon>
        <taxon>Bivalvia</taxon>
        <taxon>Autobranchia</taxon>
        <taxon>Heteroconchia</taxon>
        <taxon>Palaeoheterodonta</taxon>
        <taxon>Unionida</taxon>
        <taxon>Unionoidea</taxon>
        <taxon>Unionidae</taxon>
        <taxon>Unioninae</taxon>
        <taxon>Sinanodonta</taxon>
    </lineage>
</organism>
<reference evidence="11 12" key="1">
    <citation type="submission" date="2024-11" db="EMBL/GenBank/DDBJ databases">
        <title>Chromosome-level genome assembly of the freshwater bivalve Anodonta woodiana.</title>
        <authorList>
            <person name="Chen X."/>
        </authorList>
    </citation>
    <scope>NUCLEOTIDE SEQUENCE [LARGE SCALE GENOMIC DNA]</scope>
    <source>
        <strain evidence="11">MN2024</strain>
        <tissue evidence="11">Gills</tissue>
    </source>
</reference>
<feature type="compositionally biased region" description="Basic and acidic residues" evidence="9">
    <location>
        <begin position="106"/>
        <end position="125"/>
    </location>
</feature>
<evidence type="ECO:0000256" key="3">
    <source>
        <dbReference type="ARBA" id="ARBA00022737"/>
    </source>
</evidence>
<evidence type="ECO:0000256" key="6">
    <source>
        <dbReference type="ARBA" id="ARBA00023125"/>
    </source>
</evidence>
<dbReference type="PANTHER" id="PTHR24379">
    <property type="entry name" value="KRAB AND ZINC FINGER DOMAIN-CONTAINING"/>
    <property type="match status" value="1"/>
</dbReference>
<dbReference type="GO" id="GO:0005634">
    <property type="term" value="C:nucleus"/>
    <property type="evidence" value="ECO:0007669"/>
    <property type="project" value="UniProtKB-SubCell"/>
</dbReference>
<proteinExistence type="predicted"/>
<evidence type="ECO:0000259" key="10">
    <source>
        <dbReference type="PROSITE" id="PS50157"/>
    </source>
</evidence>
<keyword evidence="5" id="KW-0862">Zinc</keyword>
<keyword evidence="12" id="KW-1185">Reference proteome</keyword>
<gene>
    <name evidence="11" type="ORF">ACJMK2_032672</name>
</gene>
<feature type="domain" description="C2H2-type" evidence="10">
    <location>
        <begin position="158"/>
        <end position="185"/>
    </location>
</feature>
<comment type="caution">
    <text evidence="11">The sequence shown here is derived from an EMBL/GenBank/DDBJ whole genome shotgun (WGS) entry which is preliminary data.</text>
</comment>
<feature type="domain" description="C2H2-type" evidence="10">
    <location>
        <begin position="280"/>
        <end position="307"/>
    </location>
</feature>
<evidence type="ECO:0000313" key="12">
    <source>
        <dbReference type="Proteomes" id="UP001634394"/>
    </source>
</evidence>
<dbReference type="GO" id="GO:0003677">
    <property type="term" value="F:DNA binding"/>
    <property type="evidence" value="ECO:0007669"/>
    <property type="project" value="UniProtKB-KW"/>
</dbReference>
<dbReference type="EMBL" id="JBJQND010000004">
    <property type="protein sequence ID" value="KAL3880434.1"/>
    <property type="molecule type" value="Genomic_DNA"/>
</dbReference>
<dbReference type="InterPro" id="IPR036236">
    <property type="entry name" value="Znf_C2H2_sf"/>
</dbReference>
<comment type="subcellular location">
    <subcellularLocation>
        <location evidence="1">Nucleus</location>
    </subcellularLocation>
</comment>
<evidence type="ECO:0000313" key="11">
    <source>
        <dbReference type="EMBL" id="KAL3880434.1"/>
    </source>
</evidence>
<keyword evidence="3" id="KW-0677">Repeat</keyword>
<evidence type="ECO:0000256" key="9">
    <source>
        <dbReference type="SAM" id="MobiDB-lite"/>
    </source>
</evidence>
<dbReference type="PROSITE" id="PS50157">
    <property type="entry name" value="ZINC_FINGER_C2H2_2"/>
    <property type="match status" value="6"/>
</dbReference>
<feature type="domain" description="C2H2-type" evidence="10">
    <location>
        <begin position="130"/>
        <end position="154"/>
    </location>
</feature>
<sequence>MHILKFIVKTFLSVIYVEVHLQIRKPWKNMESHIFDHPLDLTKIHPTFEENSNTSVHGCPKIALVPEDAVAGDKEKESEHYMCEPNSVENISVQGQNSSHSSGHNLESKKDTDPRESTGQKIKESRQTKRVCQYCGESVSSMSDLVSHVEKTHTCITYKCTLCQIEITDRAKLEEHFISHKGEVYDETTIVNPGTMDTEKPVYICNKCDKTFANKAKLRTHKIYIHYFTCEKCGKTLSTQSSWKTHVDNNHTPYKCATCKKTCLGKSALYSHESRDHALYECKACKQKFKKVEMYKLHMLLHVDENARKLSSSSKVVEKTENSLKAQVPLSPQKAVFSQKDSFQCTQCAKVFRYQSSLQMHERIHSRK</sequence>
<dbReference type="InterPro" id="IPR013087">
    <property type="entry name" value="Znf_C2H2_type"/>
</dbReference>
<dbReference type="Proteomes" id="UP001634394">
    <property type="component" value="Unassembled WGS sequence"/>
</dbReference>
<feature type="domain" description="C2H2-type" evidence="10">
    <location>
        <begin position="343"/>
        <end position="368"/>
    </location>
</feature>
<keyword evidence="4 8" id="KW-0863">Zinc-finger</keyword>
<protein>
    <recommendedName>
        <fullName evidence="10">C2H2-type domain-containing protein</fullName>
    </recommendedName>
</protein>
<dbReference type="FunFam" id="3.30.160.60:FF:001009">
    <property type="entry name" value="Zinc finger protein 26"/>
    <property type="match status" value="1"/>
</dbReference>
<dbReference type="AlphaFoldDB" id="A0ABD3X2G9"/>
<keyword evidence="2" id="KW-0479">Metal-binding</keyword>
<feature type="domain" description="C2H2-type" evidence="10">
    <location>
        <begin position="203"/>
        <end position="226"/>
    </location>
</feature>
<feature type="domain" description="C2H2-type" evidence="10">
    <location>
        <begin position="228"/>
        <end position="256"/>
    </location>
</feature>
<dbReference type="SUPFAM" id="SSF57667">
    <property type="entry name" value="beta-beta-alpha zinc fingers"/>
    <property type="match status" value="3"/>
</dbReference>
<evidence type="ECO:0000256" key="4">
    <source>
        <dbReference type="ARBA" id="ARBA00022771"/>
    </source>
</evidence>
<evidence type="ECO:0000256" key="2">
    <source>
        <dbReference type="ARBA" id="ARBA00022723"/>
    </source>
</evidence>
<dbReference type="GO" id="GO:0006355">
    <property type="term" value="P:regulation of DNA-templated transcription"/>
    <property type="evidence" value="ECO:0007669"/>
    <property type="project" value="UniProtKB-ARBA"/>
</dbReference>
<dbReference type="SMART" id="SM00355">
    <property type="entry name" value="ZnF_C2H2"/>
    <property type="match status" value="7"/>
</dbReference>
<feature type="compositionally biased region" description="Polar residues" evidence="9">
    <location>
        <begin position="92"/>
        <end position="105"/>
    </location>
</feature>
<keyword evidence="7" id="KW-0539">Nucleus</keyword>
<dbReference type="GO" id="GO:0008270">
    <property type="term" value="F:zinc ion binding"/>
    <property type="evidence" value="ECO:0007669"/>
    <property type="project" value="UniProtKB-KW"/>
</dbReference>
<evidence type="ECO:0000256" key="7">
    <source>
        <dbReference type="ARBA" id="ARBA00023242"/>
    </source>
</evidence>
<name>A0ABD3X2G9_SINWO</name>
<dbReference type="Gene3D" id="3.30.160.60">
    <property type="entry name" value="Classic Zinc Finger"/>
    <property type="match status" value="4"/>
</dbReference>
<feature type="region of interest" description="Disordered" evidence="9">
    <location>
        <begin position="92"/>
        <end position="125"/>
    </location>
</feature>
<evidence type="ECO:0000256" key="1">
    <source>
        <dbReference type="ARBA" id="ARBA00004123"/>
    </source>
</evidence>
<evidence type="ECO:0000256" key="5">
    <source>
        <dbReference type="ARBA" id="ARBA00022833"/>
    </source>
</evidence>